<name>A0A4P7D464_9BURK</name>
<protein>
    <submittedName>
        <fullName evidence="3">Alpha/beta hydrolase</fullName>
    </submittedName>
</protein>
<dbReference type="GO" id="GO:0016787">
    <property type="term" value="F:hydrolase activity"/>
    <property type="evidence" value="ECO:0007669"/>
    <property type="project" value="UniProtKB-KW"/>
</dbReference>
<feature type="compositionally biased region" description="Basic residues" evidence="1">
    <location>
        <begin position="103"/>
        <end position="112"/>
    </location>
</feature>
<dbReference type="InterPro" id="IPR000073">
    <property type="entry name" value="AB_hydrolase_1"/>
</dbReference>
<dbReference type="Gene3D" id="3.40.50.1820">
    <property type="entry name" value="alpha/beta hydrolase"/>
    <property type="match status" value="1"/>
</dbReference>
<dbReference type="SUPFAM" id="SSF53474">
    <property type="entry name" value="alpha/beta-Hydrolases"/>
    <property type="match status" value="1"/>
</dbReference>
<dbReference type="Proteomes" id="UP000295727">
    <property type="component" value="Chromosome 4"/>
</dbReference>
<dbReference type="Pfam" id="PF00561">
    <property type="entry name" value="Abhydrolase_1"/>
    <property type="match status" value="1"/>
</dbReference>
<evidence type="ECO:0000259" key="2">
    <source>
        <dbReference type="Pfam" id="PF00561"/>
    </source>
</evidence>
<keyword evidence="4" id="KW-1185">Reference proteome</keyword>
<dbReference type="InterPro" id="IPR050266">
    <property type="entry name" value="AB_hydrolase_sf"/>
</dbReference>
<sequence length="403" mass="44587">MSGIVPAKPPRTMPFVLSGDAHEDADCPPCRLRSLFDSISRGQPRTARSRDDCTNRSDSRDDRCTRPGAPGCGCQQNLPHDTRLDLPSARPEPRAGFELPVRRSSRRGRRPVTRPSRGHTATPPRAKPACPKAGNPRTSSPAIMNAPLSTLFLHGGPGLSSIAERDLYGHTLPIHWWDQPRSVVLFARPFGALVEAAEDEIRMLADTTGGPIDLLAHSFGAHLALRLIARVPAHVGKLWLLAPVYDIGDAFVRLATRLLTLSPASEPLLAALAEFKATSDYARFARLAVQVTSFANLFELYWGAGANTRRRWYLDLLARQNLVDPSAFEVIVRDFWADPVPPLDPVAGAQKVQLVFGREDPLVDLDAERHTWMQLFPHAQYVELDTGHFVHLEAPASRWWKSI</sequence>
<dbReference type="GO" id="GO:0016020">
    <property type="term" value="C:membrane"/>
    <property type="evidence" value="ECO:0007669"/>
    <property type="project" value="TreeGrafter"/>
</dbReference>
<proteinExistence type="predicted"/>
<dbReference type="EMBL" id="CP038151">
    <property type="protein sequence ID" value="QBR03536.1"/>
    <property type="molecule type" value="Genomic_DNA"/>
</dbReference>
<evidence type="ECO:0000313" key="3">
    <source>
        <dbReference type="EMBL" id="QBR03536.1"/>
    </source>
</evidence>
<feature type="region of interest" description="Disordered" evidence="1">
    <location>
        <begin position="38"/>
        <end position="140"/>
    </location>
</feature>
<dbReference type="OrthoDB" id="9097038at2"/>
<gene>
    <name evidence="3" type="ORF">E1956_41180</name>
</gene>
<evidence type="ECO:0000256" key="1">
    <source>
        <dbReference type="SAM" id="MobiDB-lite"/>
    </source>
</evidence>
<dbReference type="AlphaFoldDB" id="A0A4P7D464"/>
<feature type="domain" description="AB hydrolase-1" evidence="2">
    <location>
        <begin position="202"/>
        <end position="395"/>
    </location>
</feature>
<dbReference type="PANTHER" id="PTHR43798:SF33">
    <property type="entry name" value="HYDROLASE, PUTATIVE (AFU_ORTHOLOGUE AFUA_2G14860)-RELATED"/>
    <property type="match status" value="1"/>
</dbReference>
<dbReference type="KEGG" id="ppai:E1956_41180"/>
<evidence type="ECO:0000313" key="4">
    <source>
        <dbReference type="Proteomes" id="UP000295727"/>
    </source>
</evidence>
<dbReference type="PANTHER" id="PTHR43798">
    <property type="entry name" value="MONOACYLGLYCEROL LIPASE"/>
    <property type="match status" value="1"/>
</dbReference>
<feature type="region of interest" description="Disordered" evidence="1">
    <location>
        <begin position="1"/>
        <end position="23"/>
    </location>
</feature>
<dbReference type="InterPro" id="IPR029058">
    <property type="entry name" value="AB_hydrolase_fold"/>
</dbReference>
<accession>A0A4P7D464</accession>
<keyword evidence="3" id="KW-0378">Hydrolase</keyword>
<organism evidence="3 4">
    <name type="scientific">Paraburkholderia pallida</name>
    <dbReference type="NCBI Taxonomy" id="2547399"/>
    <lineage>
        <taxon>Bacteria</taxon>
        <taxon>Pseudomonadati</taxon>
        <taxon>Pseudomonadota</taxon>
        <taxon>Betaproteobacteria</taxon>
        <taxon>Burkholderiales</taxon>
        <taxon>Burkholderiaceae</taxon>
        <taxon>Paraburkholderia</taxon>
    </lineage>
</organism>
<reference evidence="3 4" key="1">
    <citation type="submission" date="2019-03" db="EMBL/GenBank/DDBJ databases">
        <title>Paraburkholderia sp. 7MH5, isolated from subtropical forest soil.</title>
        <authorList>
            <person name="Gao Z.-H."/>
            <person name="Qiu L.-H."/>
        </authorList>
    </citation>
    <scope>NUCLEOTIDE SEQUENCE [LARGE SCALE GENOMIC DNA]</scope>
    <source>
        <strain evidence="3 4">7MH5</strain>
    </source>
</reference>
<feature type="compositionally biased region" description="Basic and acidic residues" evidence="1">
    <location>
        <begin position="48"/>
        <end position="65"/>
    </location>
</feature>